<dbReference type="SUPFAM" id="SSF46785">
    <property type="entry name" value="Winged helix' DNA-binding domain"/>
    <property type="match status" value="1"/>
</dbReference>
<evidence type="ECO:0000256" key="2">
    <source>
        <dbReference type="ARBA" id="ARBA00023125"/>
    </source>
</evidence>
<evidence type="ECO:0000259" key="4">
    <source>
        <dbReference type="PROSITE" id="PS51077"/>
    </source>
</evidence>
<evidence type="ECO:0000259" key="5">
    <source>
        <dbReference type="PROSITE" id="PS51078"/>
    </source>
</evidence>
<name>A0A9X1VWS2_9BURK</name>
<dbReference type="PROSITE" id="PS51078">
    <property type="entry name" value="ICLR_ED"/>
    <property type="match status" value="1"/>
</dbReference>
<dbReference type="InterPro" id="IPR036390">
    <property type="entry name" value="WH_DNA-bd_sf"/>
</dbReference>
<keyword evidence="3" id="KW-0804">Transcription</keyword>
<dbReference type="InterPro" id="IPR036388">
    <property type="entry name" value="WH-like_DNA-bd_sf"/>
</dbReference>
<dbReference type="PANTHER" id="PTHR30136">
    <property type="entry name" value="HELIX-TURN-HELIX TRANSCRIPTIONAL REGULATOR, ICLR FAMILY"/>
    <property type="match status" value="1"/>
</dbReference>
<proteinExistence type="predicted"/>
<organism evidence="6 7">
    <name type="scientific">Variovorax terrae</name>
    <dbReference type="NCBI Taxonomy" id="2923278"/>
    <lineage>
        <taxon>Bacteria</taxon>
        <taxon>Pseudomonadati</taxon>
        <taxon>Pseudomonadota</taxon>
        <taxon>Betaproteobacteria</taxon>
        <taxon>Burkholderiales</taxon>
        <taxon>Comamonadaceae</taxon>
        <taxon>Variovorax</taxon>
    </lineage>
</organism>
<dbReference type="InterPro" id="IPR014757">
    <property type="entry name" value="Tscrpt_reg_IclR_C"/>
</dbReference>
<dbReference type="Pfam" id="PF09339">
    <property type="entry name" value="HTH_IclR"/>
    <property type="match status" value="1"/>
</dbReference>
<dbReference type="AlphaFoldDB" id="A0A9X1VWS2"/>
<evidence type="ECO:0000313" key="6">
    <source>
        <dbReference type="EMBL" id="MCJ0764385.1"/>
    </source>
</evidence>
<accession>A0A9X1VWS2</accession>
<evidence type="ECO:0000313" key="7">
    <source>
        <dbReference type="Proteomes" id="UP001139447"/>
    </source>
</evidence>
<feature type="domain" description="HTH iclR-type" evidence="4">
    <location>
        <begin position="3"/>
        <end position="65"/>
    </location>
</feature>
<dbReference type="SMART" id="SM00346">
    <property type="entry name" value="HTH_ICLR"/>
    <property type="match status" value="1"/>
</dbReference>
<dbReference type="Pfam" id="PF01614">
    <property type="entry name" value="IclR_C"/>
    <property type="match status" value="1"/>
</dbReference>
<dbReference type="GO" id="GO:0003677">
    <property type="term" value="F:DNA binding"/>
    <property type="evidence" value="ECO:0007669"/>
    <property type="project" value="UniProtKB-KW"/>
</dbReference>
<dbReference type="Proteomes" id="UP001139447">
    <property type="component" value="Unassembled WGS sequence"/>
</dbReference>
<keyword evidence="7" id="KW-1185">Reference proteome</keyword>
<dbReference type="Gene3D" id="1.10.10.10">
    <property type="entry name" value="Winged helix-like DNA-binding domain superfamily/Winged helix DNA-binding domain"/>
    <property type="match status" value="1"/>
</dbReference>
<dbReference type="FunFam" id="1.10.10.10:FF:000056">
    <property type="entry name" value="IclR family transcriptional regulator"/>
    <property type="match status" value="1"/>
</dbReference>
<dbReference type="EMBL" id="JALGBI010000001">
    <property type="protein sequence ID" value="MCJ0764385.1"/>
    <property type="molecule type" value="Genomic_DNA"/>
</dbReference>
<dbReference type="RefSeq" id="WP_243307004.1">
    <property type="nucleotide sequence ID" value="NZ_JALGBI010000001.1"/>
</dbReference>
<comment type="caution">
    <text evidence="6">The sequence shown here is derived from an EMBL/GenBank/DDBJ whole genome shotgun (WGS) entry which is preliminary data.</text>
</comment>
<protein>
    <submittedName>
        <fullName evidence="6">IclR family transcriptional regulator</fullName>
    </submittedName>
</protein>
<sequence length="257" mass="27387">MSTQTLDRAIGLLHLLAAAPQGCRLVDLQRQTGLTKPTVHRILETLCQHQMAAQDPASRRYRLGPEIALLAGAVAPPPYDLREVCADHMIEVAQRSGDTSFLTVRSGFDAVCIDRQSGPYPVKAFTVDVGTRRPLGVGAGGIMLLAMLDEEDRAGVYKATRQALPAGGAVTMKAIVAAVEEARRQGHAYSDGLVLGGVRGLAVPILAPDGKAVAALSLAAIRDRITRQRIPQLLSILKTHAASIEQRLRAATPAARR</sequence>
<reference evidence="6" key="1">
    <citation type="submission" date="2022-03" db="EMBL/GenBank/DDBJ databases">
        <authorList>
            <person name="Woo C.Y."/>
        </authorList>
    </citation>
    <scope>NUCLEOTIDE SEQUENCE</scope>
    <source>
        <strain evidence="6">CYS-02</strain>
    </source>
</reference>
<evidence type="ECO:0000256" key="1">
    <source>
        <dbReference type="ARBA" id="ARBA00023015"/>
    </source>
</evidence>
<dbReference type="GO" id="GO:0003700">
    <property type="term" value="F:DNA-binding transcription factor activity"/>
    <property type="evidence" value="ECO:0007669"/>
    <property type="project" value="TreeGrafter"/>
</dbReference>
<dbReference type="GO" id="GO:0045892">
    <property type="term" value="P:negative regulation of DNA-templated transcription"/>
    <property type="evidence" value="ECO:0007669"/>
    <property type="project" value="TreeGrafter"/>
</dbReference>
<dbReference type="SUPFAM" id="SSF55781">
    <property type="entry name" value="GAF domain-like"/>
    <property type="match status" value="1"/>
</dbReference>
<dbReference type="Gene3D" id="3.30.450.40">
    <property type="match status" value="1"/>
</dbReference>
<feature type="domain" description="IclR-ED" evidence="5">
    <location>
        <begin position="67"/>
        <end position="250"/>
    </location>
</feature>
<evidence type="ECO:0000256" key="3">
    <source>
        <dbReference type="ARBA" id="ARBA00023163"/>
    </source>
</evidence>
<keyword evidence="2" id="KW-0238">DNA-binding</keyword>
<dbReference type="InterPro" id="IPR029016">
    <property type="entry name" value="GAF-like_dom_sf"/>
</dbReference>
<keyword evidence="1" id="KW-0805">Transcription regulation</keyword>
<dbReference type="InterPro" id="IPR005471">
    <property type="entry name" value="Tscrpt_reg_IclR_N"/>
</dbReference>
<dbReference type="PROSITE" id="PS51077">
    <property type="entry name" value="HTH_ICLR"/>
    <property type="match status" value="1"/>
</dbReference>
<dbReference type="InterPro" id="IPR050707">
    <property type="entry name" value="HTH_MetabolicPath_Reg"/>
</dbReference>
<dbReference type="PANTHER" id="PTHR30136:SF39">
    <property type="entry name" value="TRANSCRIPTIONAL REGULATORY PROTEIN"/>
    <property type="match status" value="1"/>
</dbReference>
<gene>
    <name evidence="6" type="ORF">MMF98_14300</name>
</gene>